<name>A0A4C1UJ62_EUMVA</name>
<dbReference type="Proteomes" id="UP000299102">
    <property type="component" value="Unassembled WGS sequence"/>
</dbReference>
<proteinExistence type="predicted"/>
<organism evidence="1 2">
    <name type="scientific">Eumeta variegata</name>
    <name type="common">Bagworm moth</name>
    <name type="synonym">Eumeta japonica</name>
    <dbReference type="NCBI Taxonomy" id="151549"/>
    <lineage>
        <taxon>Eukaryota</taxon>
        <taxon>Metazoa</taxon>
        <taxon>Ecdysozoa</taxon>
        <taxon>Arthropoda</taxon>
        <taxon>Hexapoda</taxon>
        <taxon>Insecta</taxon>
        <taxon>Pterygota</taxon>
        <taxon>Neoptera</taxon>
        <taxon>Endopterygota</taxon>
        <taxon>Lepidoptera</taxon>
        <taxon>Glossata</taxon>
        <taxon>Ditrysia</taxon>
        <taxon>Tineoidea</taxon>
        <taxon>Psychidae</taxon>
        <taxon>Oiketicinae</taxon>
        <taxon>Eumeta</taxon>
    </lineage>
</organism>
<gene>
    <name evidence="1" type="ORF">EVAR_86015_1</name>
</gene>
<comment type="caution">
    <text evidence="1">The sequence shown here is derived from an EMBL/GenBank/DDBJ whole genome shotgun (WGS) entry which is preliminary data.</text>
</comment>
<sequence>MASCSGETPRIVIEFSCRRRRPLARFTGSDLVHLIETFVSAVVNQRNAGRSRCLTSSANWPRDACGFSRHVNVLVVTREFEETITELKGFSGLLEESMFRPRYMYSKKISNYLREVRRAPQSKYDNTFQQKRVSAESDGWWGL</sequence>
<reference evidence="1 2" key="1">
    <citation type="journal article" date="2019" name="Commun. Biol.">
        <title>The bagworm genome reveals a unique fibroin gene that provides high tensile strength.</title>
        <authorList>
            <person name="Kono N."/>
            <person name="Nakamura H."/>
            <person name="Ohtoshi R."/>
            <person name="Tomita M."/>
            <person name="Numata K."/>
            <person name="Arakawa K."/>
        </authorList>
    </citation>
    <scope>NUCLEOTIDE SEQUENCE [LARGE SCALE GENOMIC DNA]</scope>
</reference>
<protein>
    <submittedName>
        <fullName evidence="1">Uncharacterized protein</fullName>
    </submittedName>
</protein>
<dbReference type="EMBL" id="BGZK01000181">
    <property type="protein sequence ID" value="GBP26513.1"/>
    <property type="molecule type" value="Genomic_DNA"/>
</dbReference>
<accession>A0A4C1UJ62</accession>
<evidence type="ECO:0000313" key="1">
    <source>
        <dbReference type="EMBL" id="GBP26513.1"/>
    </source>
</evidence>
<dbReference type="AlphaFoldDB" id="A0A4C1UJ62"/>
<keyword evidence="2" id="KW-1185">Reference proteome</keyword>
<evidence type="ECO:0000313" key="2">
    <source>
        <dbReference type="Proteomes" id="UP000299102"/>
    </source>
</evidence>